<feature type="transmembrane region" description="Helical" evidence="6">
    <location>
        <begin position="130"/>
        <end position="148"/>
    </location>
</feature>
<dbReference type="PANTHER" id="PTHR46641:SF2">
    <property type="entry name" value="FMRFAMIDE RECEPTOR"/>
    <property type="match status" value="1"/>
</dbReference>
<dbReference type="AlphaFoldDB" id="A0A1J1ID71"/>
<dbReference type="Pfam" id="PF00001">
    <property type="entry name" value="7tm_1"/>
    <property type="match status" value="1"/>
</dbReference>
<dbReference type="InterPro" id="IPR017452">
    <property type="entry name" value="GPCR_Rhodpsn_7TM"/>
</dbReference>
<feature type="transmembrane region" description="Helical" evidence="6">
    <location>
        <begin position="47"/>
        <end position="67"/>
    </location>
</feature>
<keyword evidence="4 6" id="KW-1133">Transmembrane helix</keyword>
<evidence type="ECO:0000256" key="5">
    <source>
        <dbReference type="ARBA" id="ARBA00023136"/>
    </source>
</evidence>
<dbReference type="STRING" id="568069.A0A1J1ID71"/>
<feature type="domain" description="G-protein coupled receptors family 1 profile" evidence="7">
    <location>
        <begin position="28"/>
        <end position="405"/>
    </location>
</feature>
<keyword evidence="9" id="KW-1185">Reference proteome</keyword>
<sequence length="559" mass="64300">MESEALNTWKKLAIHNFIPKALIIGVLGNLINFVIISRPCIRSSTNIFFSIMTFVDTSFMLLIYLLLRQYYDNIHHESNEIYWRMFGLIRWFYTAFMYSSVYLALFLMFDRYTAVCHPTKPKYGIAQTKNLVSMILLISFLLSISTAFEYQLITKDELCRNNESQSASDPLAVTSSDMFQDDYNEESSNSHEHNVSFDNDVFLNELSSKEKSYYDPKLTNETYHNLAYADHNSNNDAELTEMKSRALPEGIVNTCSPHFNLYPVETSLAKNKYYRVIFKSFATILLILPLSVMIVLGCLLSPAVCRKNKLRHRVVAQLPSLVDSSEKKSTDFLIRQNKITFLVITLVATLLICHTPNAVYLSYETWFSNVQALGDEWKMKNVIHGLEISSKILMFINCSTKIFVYLLLYDEYWTSIKSLKNCFQSLHASSEIIHTSKHLFPSSKIDVETLLNYSLNKKRYSTQITPEAHYKSSLSTFGPRKQSVTSNSSNTPRLSLVSSLAEGFEMKRLERHTTPQMEHETSFKTLHLSPSQNSLTRSKSLNIQSAMKHSPNCRLNKKF</sequence>
<reference evidence="8 9" key="1">
    <citation type="submission" date="2015-04" db="EMBL/GenBank/DDBJ databases">
        <authorList>
            <person name="Syromyatnikov M.Y."/>
            <person name="Popov V.N."/>
        </authorList>
    </citation>
    <scope>NUCLEOTIDE SEQUENCE [LARGE SCALE GENOMIC DNA]</scope>
</reference>
<dbReference type="InterPro" id="IPR000276">
    <property type="entry name" value="GPCR_Rhodpsn"/>
</dbReference>
<name>A0A1J1ID71_9DIPT</name>
<evidence type="ECO:0000256" key="1">
    <source>
        <dbReference type="ARBA" id="ARBA00004370"/>
    </source>
</evidence>
<dbReference type="OrthoDB" id="10011262at2759"/>
<organism evidence="8 9">
    <name type="scientific">Clunio marinus</name>
    <dbReference type="NCBI Taxonomy" id="568069"/>
    <lineage>
        <taxon>Eukaryota</taxon>
        <taxon>Metazoa</taxon>
        <taxon>Ecdysozoa</taxon>
        <taxon>Arthropoda</taxon>
        <taxon>Hexapoda</taxon>
        <taxon>Insecta</taxon>
        <taxon>Pterygota</taxon>
        <taxon>Neoptera</taxon>
        <taxon>Endopterygota</taxon>
        <taxon>Diptera</taxon>
        <taxon>Nematocera</taxon>
        <taxon>Chironomoidea</taxon>
        <taxon>Chironomidae</taxon>
        <taxon>Clunio</taxon>
    </lineage>
</organism>
<evidence type="ECO:0000256" key="2">
    <source>
        <dbReference type="ARBA" id="ARBA00010663"/>
    </source>
</evidence>
<evidence type="ECO:0000313" key="9">
    <source>
        <dbReference type="Proteomes" id="UP000183832"/>
    </source>
</evidence>
<evidence type="ECO:0000256" key="3">
    <source>
        <dbReference type="ARBA" id="ARBA00022692"/>
    </source>
</evidence>
<accession>A0A1J1ID71</accession>
<gene>
    <name evidence="8" type="ORF">CLUMA_CG011529</name>
</gene>
<evidence type="ECO:0000256" key="4">
    <source>
        <dbReference type="ARBA" id="ARBA00022989"/>
    </source>
</evidence>
<evidence type="ECO:0000313" key="8">
    <source>
        <dbReference type="EMBL" id="CRK98163.1"/>
    </source>
</evidence>
<feature type="transmembrane region" description="Helical" evidence="6">
    <location>
        <begin position="281"/>
        <end position="304"/>
    </location>
</feature>
<dbReference type="GO" id="GO:0004930">
    <property type="term" value="F:G protein-coupled receptor activity"/>
    <property type="evidence" value="ECO:0007669"/>
    <property type="project" value="InterPro"/>
</dbReference>
<dbReference type="EMBL" id="CVRI01000047">
    <property type="protein sequence ID" value="CRK98163.1"/>
    <property type="molecule type" value="Genomic_DNA"/>
</dbReference>
<dbReference type="Proteomes" id="UP000183832">
    <property type="component" value="Unassembled WGS sequence"/>
</dbReference>
<keyword evidence="5 6" id="KW-0472">Membrane</keyword>
<protein>
    <submittedName>
        <fullName evidence="8">CLUMA_CG011529, isoform A</fullName>
    </submittedName>
</protein>
<evidence type="ECO:0000256" key="6">
    <source>
        <dbReference type="SAM" id="Phobius"/>
    </source>
</evidence>
<proteinExistence type="inferred from homology"/>
<dbReference type="PANTHER" id="PTHR46641">
    <property type="entry name" value="FMRFAMIDE RECEPTOR-RELATED"/>
    <property type="match status" value="1"/>
</dbReference>
<dbReference type="Gene3D" id="1.20.1070.10">
    <property type="entry name" value="Rhodopsin 7-helix transmembrane proteins"/>
    <property type="match status" value="2"/>
</dbReference>
<dbReference type="SUPFAM" id="SSF81321">
    <property type="entry name" value="Family A G protein-coupled receptor-like"/>
    <property type="match status" value="2"/>
</dbReference>
<dbReference type="InterPro" id="IPR052954">
    <property type="entry name" value="GPCR-Ligand_Int"/>
</dbReference>
<feature type="transmembrane region" description="Helical" evidence="6">
    <location>
        <begin position="12"/>
        <end position="35"/>
    </location>
</feature>
<comment type="subcellular location">
    <subcellularLocation>
        <location evidence="1">Membrane</location>
    </subcellularLocation>
</comment>
<comment type="similarity">
    <text evidence="2">Belongs to the G-protein coupled receptor 1 family.</text>
</comment>
<dbReference type="GO" id="GO:0016020">
    <property type="term" value="C:membrane"/>
    <property type="evidence" value="ECO:0007669"/>
    <property type="project" value="UniProtKB-SubCell"/>
</dbReference>
<keyword evidence="3 6" id="KW-0812">Transmembrane</keyword>
<feature type="transmembrane region" description="Helical" evidence="6">
    <location>
        <begin position="339"/>
        <end position="363"/>
    </location>
</feature>
<feature type="transmembrane region" description="Helical" evidence="6">
    <location>
        <begin position="87"/>
        <end position="109"/>
    </location>
</feature>
<dbReference type="PROSITE" id="PS50262">
    <property type="entry name" value="G_PROTEIN_RECEP_F1_2"/>
    <property type="match status" value="1"/>
</dbReference>
<evidence type="ECO:0000259" key="7">
    <source>
        <dbReference type="PROSITE" id="PS50262"/>
    </source>
</evidence>